<dbReference type="EMBL" id="CP036525">
    <property type="protein sequence ID" value="QDT05212.1"/>
    <property type="molecule type" value="Genomic_DNA"/>
</dbReference>
<name>A0A517NDL9_9BACT</name>
<evidence type="ECO:0000313" key="2">
    <source>
        <dbReference type="Proteomes" id="UP000318538"/>
    </source>
</evidence>
<evidence type="ECO:0000313" key="1">
    <source>
        <dbReference type="EMBL" id="QDT05212.1"/>
    </source>
</evidence>
<accession>A0A517NDL9</accession>
<gene>
    <name evidence="1" type="ORF">K227x_36110</name>
</gene>
<organism evidence="1 2">
    <name type="scientific">Rubripirellula lacrimiformis</name>
    <dbReference type="NCBI Taxonomy" id="1930273"/>
    <lineage>
        <taxon>Bacteria</taxon>
        <taxon>Pseudomonadati</taxon>
        <taxon>Planctomycetota</taxon>
        <taxon>Planctomycetia</taxon>
        <taxon>Pirellulales</taxon>
        <taxon>Pirellulaceae</taxon>
        <taxon>Rubripirellula</taxon>
    </lineage>
</organism>
<dbReference type="AlphaFoldDB" id="A0A517NDL9"/>
<reference evidence="1 2" key="1">
    <citation type="submission" date="2019-02" db="EMBL/GenBank/DDBJ databases">
        <title>Deep-cultivation of Planctomycetes and their phenomic and genomic characterization uncovers novel biology.</title>
        <authorList>
            <person name="Wiegand S."/>
            <person name="Jogler M."/>
            <person name="Boedeker C."/>
            <person name="Pinto D."/>
            <person name="Vollmers J."/>
            <person name="Rivas-Marin E."/>
            <person name="Kohn T."/>
            <person name="Peeters S.H."/>
            <person name="Heuer A."/>
            <person name="Rast P."/>
            <person name="Oberbeckmann S."/>
            <person name="Bunk B."/>
            <person name="Jeske O."/>
            <person name="Meyerdierks A."/>
            <person name="Storesund J.E."/>
            <person name="Kallscheuer N."/>
            <person name="Luecker S."/>
            <person name="Lage O.M."/>
            <person name="Pohl T."/>
            <person name="Merkel B.J."/>
            <person name="Hornburger P."/>
            <person name="Mueller R.-W."/>
            <person name="Bruemmer F."/>
            <person name="Labrenz M."/>
            <person name="Spormann A.M."/>
            <person name="Op den Camp H."/>
            <person name="Overmann J."/>
            <person name="Amann R."/>
            <person name="Jetten M.S.M."/>
            <person name="Mascher T."/>
            <person name="Medema M.H."/>
            <person name="Devos D.P."/>
            <person name="Kaster A.-K."/>
            <person name="Ovreas L."/>
            <person name="Rohde M."/>
            <person name="Galperin M.Y."/>
            <person name="Jogler C."/>
        </authorList>
    </citation>
    <scope>NUCLEOTIDE SEQUENCE [LARGE SCALE GENOMIC DNA]</scope>
    <source>
        <strain evidence="1 2">K22_7</strain>
    </source>
</reference>
<sequence length="35" mass="4104">MTESVSKRQRVKLTDSLTVLVREKLVIYEEKHSLS</sequence>
<proteinExistence type="predicted"/>
<keyword evidence="2" id="KW-1185">Reference proteome</keyword>
<dbReference type="Proteomes" id="UP000318538">
    <property type="component" value="Chromosome"/>
</dbReference>
<protein>
    <submittedName>
        <fullName evidence="1">Uncharacterized protein</fullName>
    </submittedName>
</protein>
<dbReference type="KEGG" id="rlc:K227x_36110"/>